<proteinExistence type="predicted"/>
<protein>
    <submittedName>
        <fullName evidence="2">Uncharacterized protein</fullName>
    </submittedName>
</protein>
<feature type="transmembrane region" description="Helical" evidence="1">
    <location>
        <begin position="42"/>
        <end position="61"/>
    </location>
</feature>
<dbReference type="Proteomes" id="UP000032568">
    <property type="component" value="Chromosome"/>
</dbReference>
<evidence type="ECO:0000313" key="2">
    <source>
        <dbReference type="EMBL" id="WDE00577.1"/>
    </source>
</evidence>
<accession>A0AAE9YTN9</accession>
<feature type="transmembrane region" description="Helical" evidence="1">
    <location>
        <begin position="12"/>
        <end position="30"/>
    </location>
</feature>
<keyword evidence="1" id="KW-1133">Transmembrane helix</keyword>
<reference evidence="2 3" key="1">
    <citation type="journal article" date="2015" name="Genome Announc.">
        <title>Draft Genome Sequences of Marine Isolates of Thalassomonas viridans and Thalassomonas actiniarum.</title>
        <authorList>
            <person name="Olonade I."/>
            <person name="van Zyl L.J."/>
            <person name="Trindade M."/>
        </authorList>
    </citation>
    <scope>NUCLEOTIDE SEQUENCE [LARGE SCALE GENOMIC DNA]</scope>
    <source>
        <strain evidence="2 3">A5K-106</strain>
    </source>
</reference>
<gene>
    <name evidence="2" type="ORF">SG35_008055</name>
</gene>
<feature type="transmembrane region" description="Helical" evidence="1">
    <location>
        <begin position="100"/>
        <end position="121"/>
    </location>
</feature>
<name>A0AAE9YTN9_9GAMM</name>
<keyword evidence="1" id="KW-0812">Transmembrane</keyword>
<evidence type="ECO:0000313" key="3">
    <source>
        <dbReference type="Proteomes" id="UP000032568"/>
    </source>
</evidence>
<dbReference type="EMBL" id="CP059735">
    <property type="protein sequence ID" value="WDE00577.1"/>
    <property type="molecule type" value="Genomic_DNA"/>
</dbReference>
<evidence type="ECO:0000256" key="1">
    <source>
        <dbReference type="SAM" id="Phobius"/>
    </source>
</evidence>
<organism evidence="2 3">
    <name type="scientific">Thalassomonas actiniarum</name>
    <dbReference type="NCBI Taxonomy" id="485447"/>
    <lineage>
        <taxon>Bacteria</taxon>
        <taxon>Pseudomonadati</taxon>
        <taxon>Pseudomonadota</taxon>
        <taxon>Gammaproteobacteria</taxon>
        <taxon>Alteromonadales</taxon>
        <taxon>Colwelliaceae</taxon>
        <taxon>Thalassomonas</taxon>
    </lineage>
</organism>
<keyword evidence="3" id="KW-1185">Reference proteome</keyword>
<feature type="transmembrane region" description="Helical" evidence="1">
    <location>
        <begin position="73"/>
        <end position="94"/>
    </location>
</feature>
<dbReference type="KEGG" id="tact:SG35_008055"/>
<keyword evidence="1" id="KW-0472">Membrane</keyword>
<sequence>MLKTKPNRLQKAMSANALFSFFSGMIFLLAQDFLIPHIPMPALLWTLFGVGLIAFSAQLLFMVKNPARAEKLIVSVVFSDIAWVILTFIALAYYQERISAPATALIIGINITVTALAWFQAQGYLEQRRK</sequence>
<reference evidence="2 3" key="2">
    <citation type="journal article" date="2022" name="Mar. Drugs">
        <title>Bioassay-Guided Fractionation Leads to the Detection of Cholic Acid Generated by the Rare Thalassomonas sp.</title>
        <authorList>
            <person name="Pheiffer F."/>
            <person name="Schneider Y.K."/>
            <person name="Hansen E.H."/>
            <person name="Andersen J.H."/>
            <person name="Isaksson J."/>
            <person name="Busche T."/>
            <person name="R C."/>
            <person name="Kalinowski J."/>
            <person name="Zyl L.V."/>
            <person name="Trindade M."/>
        </authorList>
    </citation>
    <scope>NUCLEOTIDE SEQUENCE [LARGE SCALE GENOMIC DNA]</scope>
    <source>
        <strain evidence="2 3">A5K-106</strain>
    </source>
</reference>
<dbReference type="AlphaFoldDB" id="A0AAE9YTN9"/>